<evidence type="ECO:0000313" key="11">
    <source>
        <dbReference type="EMBL" id="GIP16622.1"/>
    </source>
</evidence>
<keyword evidence="12" id="KW-1185">Reference proteome</keyword>
<dbReference type="PANTHER" id="PTHR30472">
    <property type="entry name" value="FERRIC ENTEROBACTIN TRANSPORT SYSTEM PERMEASE PROTEIN"/>
    <property type="match status" value="1"/>
</dbReference>
<feature type="transmembrane region" description="Helical" evidence="10">
    <location>
        <begin position="257"/>
        <end position="277"/>
    </location>
</feature>
<dbReference type="AlphaFoldDB" id="A0A919YLH9"/>
<evidence type="ECO:0000313" key="12">
    <source>
        <dbReference type="Proteomes" id="UP000683139"/>
    </source>
</evidence>
<keyword evidence="5" id="KW-0406">Ion transport</keyword>
<dbReference type="EMBL" id="BOSE01000003">
    <property type="protein sequence ID" value="GIP16622.1"/>
    <property type="molecule type" value="Genomic_DNA"/>
</dbReference>
<keyword evidence="4" id="KW-1003">Cell membrane</keyword>
<name>A0A919YLH9_9BACL</name>
<dbReference type="InterPro" id="IPR000522">
    <property type="entry name" value="ABC_transptr_permease_BtuC"/>
</dbReference>
<dbReference type="InterPro" id="IPR037294">
    <property type="entry name" value="ABC_BtuC-like"/>
</dbReference>
<dbReference type="SUPFAM" id="SSF81345">
    <property type="entry name" value="ABC transporter involved in vitamin B12 uptake, BtuC"/>
    <property type="match status" value="1"/>
</dbReference>
<evidence type="ECO:0000256" key="7">
    <source>
        <dbReference type="ARBA" id="ARBA00022989"/>
    </source>
</evidence>
<evidence type="ECO:0000256" key="3">
    <source>
        <dbReference type="ARBA" id="ARBA00022448"/>
    </source>
</evidence>
<feature type="transmembrane region" description="Helical" evidence="10">
    <location>
        <begin position="172"/>
        <end position="191"/>
    </location>
</feature>
<keyword evidence="9 10" id="KW-0472">Membrane</keyword>
<keyword evidence="3" id="KW-0813">Transport</keyword>
<accession>A0A919YLH9</accession>
<proteinExistence type="inferred from homology"/>
<feature type="transmembrane region" description="Helical" evidence="10">
    <location>
        <begin position="98"/>
        <end position="120"/>
    </location>
</feature>
<gene>
    <name evidence="11" type="primary">yclO</name>
    <name evidence="11" type="ORF">J40TS1_22640</name>
</gene>
<keyword evidence="5" id="KW-0410">Iron transport</keyword>
<dbReference type="GO" id="GO:0022857">
    <property type="term" value="F:transmembrane transporter activity"/>
    <property type="evidence" value="ECO:0007669"/>
    <property type="project" value="InterPro"/>
</dbReference>
<dbReference type="Gene3D" id="1.10.3470.10">
    <property type="entry name" value="ABC transporter involved in vitamin B12 uptake, BtuC"/>
    <property type="match status" value="1"/>
</dbReference>
<evidence type="ECO:0000256" key="10">
    <source>
        <dbReference type="SAM" id="Phobius"/>
    </source>
</evidence>
<dbReference type="RefSeq" id="WP_213515001.1">
    <property type="nucleotide sequence ID" value="NZ_BOSE01000003.1"/>
</dbReference>
<evidence type="ECO:0000256" key="2">
    <source>
        <dbReference type="ARBA" id="ARBA00007935"/>
    </source>
</evidence>
<sequence length="313" mass="34581">MKAKLTILIVLAIVVSAAFVLVDLPSNWDYALPRRLKKVAAILLTGGAIAYATLIFQTMTNNRILTPSVIGLDSVYMLFQTFIVFVFGSMSLPSVNKYLNFGLTTGLMMLFAVLLYRFLFKREGKNLFFLLLVGLVMGTLFGSMTTFLQVLIDPNEFLVLQGKMFASFNNVNSDLLLLSAVLIVLIGLFSMKYNKYLDVMALGREHAVNLGVPYQRTVKQMLLVVALLISISTALVGPVTFLGLLVVNLAYHYIGTYRHSLLIPASIGISVIALVGGQMLVERVFTFSTTVSVLINFIGGLYFIYLLLKESRA</sequence>
<dbReference type="Proteomes" id="UP000683139">
    <property type="component" value="Unassembled WGS sequence"/>
</dbReference>
<keyword evidence="8" id="KW-0408">Iron</keyword>
<evidence type="ECO:0000256" key="4">
    <source>
        <dbReference type="ARBA" id="ARBA00022475"/>
    </source>
</evidence>
<evidence type="ECO:0000256" key="6">
    <source>
        <dbReference type="ARBA" id="ARBA00022692"/>
    </source>
</evidence>
<dbReference type="PANTHER" id="PTHR30472:SF19">
    <property type="entry name" value="PETROBACTIN IMPORT SYSTEM PERMEASE PROTEIN YCLO"/>
    <property type="match status" value="1"/>
</dbReference>
<feature type="transmembrane region" description="Helical" evidence="10">
    <location>
        <begin position="70"/>
        <end position="92"/>
    </location>
</feature>
<feature type="transmembrane region" description="Helical" evidence="10">
    <location>
        <begin position="284"/>
        <end position="308"/>
    </location>
</feature>
<organism evidence="11 12">
    <name type="scientific">Paenibacillus montaniterrae</name>
    <dbReference type="NCBI Taxonomy" id="429341"/>
    <lineage>
        <taxon>Bacteria</taxon>
        <taxon>Bacillati</taxon>
        <taxon>Bacillota</taxon>
        <taxon>Bacilli</taxon>
        <taxon>Bacillales</taxon>
        <taxon>Paenibacillaceae</taxon>
        <taxon>Paenibacillus</taxon>
    </lineage>
</organism>
<dbReference type="Pfam" id="PF01032">
    <property type="entry name" value="FecCD"/>
    <property type="match status" value="1"/>
</dbReference>
<dbReference type="CDD" id="cd06550">
    <property type="entry name" value="TM_ABC_iron-siderophores_like"/>
    <property type="match status" value="1"/>
</dbReference>
<keyword evidence="6 10" id="KW-0812">Transmembrane</keyword>
<evidence type="ECO:0000256" key="1">
    <source>
        <dbReference type="ARBA" id="ARBA00004651"/>
    </source>
</evidence>
<keyword evidence="7 10" id="KW-1133">Transmembrane helix</keyword>
<evidence type="ECO:0000256" key="9">
    <source>
        <dbReference type="ARBA" id="ARBA00023136"/>
    </source>
</evidence>
<dbReference type="FunFam" id="1.10.3470.10:FF:000004">
    <property type="entry name" value="Iron compound ABC transporter, permease"/>
    <property type="match status" value="1"/>
</dbReference>
<evidence type="ECO:0000256" key="5">
    <source>
        <dbReference type="ARBA" id="ARBA00022496"/>
    </source>
</evidence>
<feature type="transmembrane region" description="Helical" evidence="10">
    <location>
        <begin position="222"/>
        <end position="251"/>
    </location>
</feature>
<dbReference type="GO" id="GO:0033214">
    <property type="term" value="P:siderophore-iron import into cell"/>
    <property type="evidence" value="ECO:0007669"/>
    <property type="project" value="TreeGrafter"/>
</dbReference>
<comment type="subcellular location">
    <subcellularLocation>
        <location evidence="1">Cell membrane</location>
        <topology evidence="1">Multi-pass membrane protein</topology>
    </subcellularLocation>
</comment>
<comment type="caution">
    <text evidence="11">The sequence shown here is derived from an EMBL/GenBank/DDBJ whole genome shotgun (WGS) entry which is preliminary data.</text>
</comment>
<feature type="transmembrane region" description="Helical" evidence="10">
    <location>
        <begin position="41"/>
        <end position="58"/>
    </location>
</feature>
<comment type="similarity">
    <text evidence="2">Belongs to the binding-protein-dependent transport system permease family. FecCD subfamily.</text>
</comment>
<evidence type="ECO:0000256" key="8">
    <source>
        <dbReference type="ARBA" id="ARBA00023004"/>
    </source>
</evidence>
<reference evidence="11" key="1">
    <citation type="submission" date="2021-03" db="EMBL/GenBank/DDBJ databases">
        <title>Antimicrobial resistance genes in bacteria isolated from Japanese honey, and their potential for conferring macrolide and lincosamide resistance in the American foulbrood pathogen Paenibacillus larvae.</title>
        <authorList>
            <person name="Okamoto M."/>
            <person name="Kumagai M."/>
            <person name="Kanamori H."/>
            <person name="Takamatsu D."/>
        </authorList>
    </citation>
    <scope>NUCLEOTIDE SEQUENCE</scope>
    <source>
        <strain evidence="11">J40TS1</strain>
    </source>
</reference>
<protein>
    <submittedName>
        <fullName evidence="11">ABC transporter permease protein YclO</fullName>
    </submittedName>
</protein>
<feature type="transmembrane region" description="Helical" evidence="10">
    <location>
        <begin position="127"/>
        <end position="152"/>
    </location>
</feature>
<dbReference type="GO" id="GO:0005886">
    <property type="term" value="C:plasma membrane"/>
    <property type="evidence" value="ECO:0007669"/>
    <property type="project" value="UniProtKB-SubCell"/>
</dbReference>